<dbReference type="InterPro" id="IPR006016">
    <property type="entry name" value="UspA"/>
</dbReference>
<comment type="similarity">
    <text evidence="1">Belongs to the universal stress protein A family.</text>
</comment>
<reference evidence="3" key="1">
    <citation type="submission" date="2022-05" db="EMBL/GenBank/DDBJ databases">
        <title>Complete sequence of a novel PHA-producing Halomonas strain.</title>
        <authorList>
            <person name="Zheng Z."/>
        </authorList>
    </citation>
    <scope>NUCLEOTIDE SEQUENCE</scope>
    <source>
        <strain evidence="3">ZZQ-149</strain>
    </source>
</reference>
<proteinExistence type="inferred from homology"/>
<sequence>MFDSILVPVDGSEHAKQAVDVACHLLKKEGLSKVYLLHVPEVLGYKTTMVWGLGVVNPESTLAEREQAGETLLEKASVFATQAGAPQVERLLVSGDPARVILDVAKANSVDAIVMGSRGLSDLGSVMIGSVSHKVSHAAKCSVITVRN</sequence>
<dbReference type="EMBL" id="CP096973">
    <property type="protein sequence ID" value="UYO73248.1"/>
    <property type="molecule type" value="Genomic_DNA"/>
</dbReference>
<dbReference type="InterPro" id="IPR006015">
    <property type="entry name" value="Universal_stress_UspA"/>
</dbReference>
<dbReference type="SUPFAM" id="SSF52402">
    <property type="entry name" value="Adenine nucleotide alpha hydrolases-like"/>
    <property type="match status" value="1"/>
</dbReference>
<protein>
    <submittedName>
        <fullName evidence="3">Universal stress protein</fullName>
    </submittedName>
</protein>
<evidence type="ECO:0000313" key="4">
    <source>
        <dbReference type="Proteomes" id="UP001164935"/>
    </source>
</evidence>
<dbReference type="AlphaFoldDB" id="A0AA46TMS1"/>
<dbReference type="InterPro" id="IPR014729">
    <property type="entry name" value="Rossmann-like_a/b/a_fold"/>
</dbReference>
<evidence type="ECO:0000259" key="2">
    <source>
        <dbReference type="Pfam" id="PF00582"/>
    </source>
</evidence>
<keyword evidence="4" id="KW-1185">Reference proteome</keyword>
<dbReference type="Proteomes" id="UP001164935">
    <property type="component" value="Chromosome"/>
</dbReference>
<dbReference type="RefSeq" id="WP_264017549.1">
    <property type="nucleotide sequence ID" value="NZ_CP096973.1"/>
</dbReference>
<dbReference type="PANTHER" id="PTHR46268:SF6">
    <property type="entry name" value="UNIVERSAL STRESS PROTEIN UP12"/>
    <property type="match status" value="1"/>
</dbReference>
<dbReference type="KEGG" id="hqn:M0220_10090"/>
<dbReference type="Gene3D" id="3.40.50.620">
    <property type="entry name" value="HUPs"/>
    <property type="match status" value="1"/>
</dbReference>
<name>A0AA46TMS1_9GAMM</name>
<dbReference type="CDD" id="cd00293">
    <property type="entry name" value="USP-like"/>
    <property type="match status" value="1"/>
</dbReference>
<gene>
    <name evidence="3" type="ORF">M0220_10090</name>
</gene>
<feature type="domain" description="UspA" evidence="2">
    <location>
        <begin position="1"/>
        <end position="147"/>
    </location>
</feature>
<accession>A0AA46TMS1</accession>
<dbReference type="PRINTS" id="PR01438">
    <property type="entry name" value="UNVRSLSTRESS"/>
</dbReference>
<dbReference type="PANTHER" id="PTHR46268">
    <property type="entry name" value="STRESS RESPONSE PROTEIN NHAX"/>
    <property type="match status" value="1"/>
</dbReference>
<evidence type="ECO:0000256" key="1">
    <source>
        <dbReference type="ARBA" id="ARBA00008791"/>
    </source>
</evidence>
<organism evidence="3 4">
    <name type="scientific">Halomonas qinghailakensis</name>
    <dbReference type="NCBI Taxonomy" id="2937790"/>
    <lineage>
        <taxon>Bacteria</taxon>
        <taxon>Pseudomonadati</taxon>
        <taxon>Pseudomonadota</taxon>
        <taxon>Gammaproteobacteria</taxon>
        <taxon>Oceanospirillales</taxon>
        <taxon>Halomonadaceae</taxon>
        <taxon>Halomonas</taxon>
    </lineage>
</organism>
<evidence type="ECO:0000313" key="3">
    <source>
        <dbReference type="EMBL" id="UYO73248.1"/>
    </source>
</evidence>
<dbReference type="Pfam" id="PF00582">
    <property type="entry name" value="Usp"/>
    <property type="match status" value="1"/>
</dbReference>